<dbReference type="PANTHER" id="PTHR35910:SF6">
    <property type="entry name" value="2EXR DOMAIN-CONTAINING PROTEIN"/>
    <property type="match status" value="1"/>
</dbReference>
<evidence type="ECO:0000313" key="3">
    <source>
        <dbReference type="Proteomes" id="UP000070700"/>
    </source>
</evidence>
<dbReference type="EMBL" id="KQ947421">
    <property type="protein sequence ID" value="KUJ14055.1"/>
    <property type="molecule type" value="Genomic_DNA"/>
</dbReference>
<evidence type="ECO:0000259" key="1">
    <source>
        <dbReference type="Pfam" id="PF20150"/>
    </source>
</evidence>
<accession>A0A194X1I1</accession>
<dbReference type="PANTHER" id="PTHR35910">
    <property type="entry name" value="2EXR DOMAIN-CONTAINING PROTEIN"/>
    <property type="match status" value="1"/>
</dbReference>
<reference evidence="2 3" key="1">
    <citation type="submission" date="2015-10" db="EMBL/GenBank/DDBJ databases">
        <title>Full genome of DAOMC 229536 Phialocephala scopiformis, a fungal endophyte of spruce producing the potent anti-insectan compound rugulosin.</title>
        <authorList>
            <consortium name="DOE Joint Genome Institute"/>
            <person name="Walker A.K."/>
            <person name="Frasz S.L."/>
            <person name="Seifert K.A."/>
            <person name="Miller J.D."/>
            <person name="Mondo S.J."/>
            <person name="Labutti K."/>
            <person name="Lipzen A."/>
            <person name="Dockter R."/>
            <person name="Kennedy M."/>
            <person name="Grigoriev I.V."/>
            <person name="Spatafora J.W."/>
        </authorList>
    </citation>
    <scope>NUCLEOTIDE SEQUENCE [LARGE SCALE GENOMIC DNA]</scope>
    <source>
        <strain evidence="2 3">CBS 120377</strain>
    </source>
</reference>
<dbReference type="InParanoid" id="A0A194X1I1"/>
<feature type="domain" description="2EXR" evidence="1">
    <location>
        <begin position="14"/>
        <end position="118"/>
    </location>
</feature>
<keyword evidence="3" id="KW-1185">Reference proteome</keyword>
<protein>
    <recommendedName>
        <fullName evidence="1">2EXR domain-containing protein</fullName>
    </recommendedName>
</protein>
<evidence type="ECO:0000313" key="2">
    <source>
        <dbReference type="EMBL" id="KUJ14055.1"/>
    </source>
</evidence>
<dbReference type="AlphaFoldDB" id="A0A194X1I1"/>
<dbReference type="KEGG" id="psco:LY89DRAFT_737053"/>
<dbReference type="InterPro" id="IPR045518">
    <property type="entry name" value="2EXR"/>
</dbReference>
<name>A0A194X1I1_MOLSC</name>
<gene>
    <name evidence="2" type="ORF">LY89DRAFT_737053</name>
</gene>
<organism evidence="2 3">
    <name type="scientific">Mollisia scopiformis</name>
    <name type="common">Conifer needle endophyte fungus</name>
    <name type="synonym">Phialocephala scopiformis</name>
    <dbReference type="NCBI Taxonomy" id="149040"/>
    <lineage>
        <taxon>Eukaryota</taxon>
        <taxon>Fungi</taxon>
        <taxon>Dikarya</taxon>
        <taxon>Ascomycota</taxon>
        <taxon>Pezizomycotina</taxon>
        <taxon>Leotiomycetes</taxon>
        <taxon>Helotiales</taxon>
        <taxon>Mollisiaceae</taxon>
        <taxon>Mollisia</taxon>
    </lineage>
</organism>
<dbReference type="Proteomes" id="UP000070700">
    <property type="component" value="Unassembled WGS sequence"/>
</dbReference>
<dbReference type="RefSeq" id="XP_018068410.1">
    <property type="nucleotide sequence ID" value="XM_018220210.1"/>
</dbReference>
<dbReference type="GeneID" id="28829936"/>
<proteinExistence type="predicted"/>
<sequence>MQLQSRVIGPGETFHLFKHLPTELRYMIWQFSLHPRVVDMEVVDTYDEDMSGIEQPDDGSAEAQNRMSLRHERIETRRSQEFRRWVYYYDNEDFPLLIRYQAHAHTLLPTALYACRDS</sequence>
<dbReference type="Pfam" id="PF20150">
    <property type="entry name" value="2EXR"/>
    <property type="match status" value="1"/>
</dbReference>
<dbReference type="OrthoDB" id="3473305at2759"/>